<sequence>MSPKSSSNHSKEGYSHRNNGCTTLQAELVSLRSQQKEAITEIEMLKVTNQELETKLEQIQQGLQEAREQPVDQQEESFRREETEG</sequence>
<evidence type="ECO:0000313" key="2">
    <source>
        <dbReference type="EMBL" id="GCC44245.1"/>
    </source>
</evidence>
<feature type="region of interest" description="Disordered" evidence="1">
    <location>
        <begin position="59"/>
        <end position="85"/>
    </location>
</feature>
<proteinExistence type="predicted"/>
<evidence type="ECO:0000313" key="3">
    <source>
        <dbReference type="Proteomes" id="UP000287033"/>
    </source>
</evidence>
<dbReference type="AlphaFoldDB" id="A0A401TNN0"/>
<reference evidence="2 3" key="1">
    <citation type="journal article" date="2018" name="Nat. Ecol. Evol.">
        <title>Shark genomes provide insights into elasmobranch evolution and the origin of vertebrates.</title>
        <authorList>
            <person name="Hara Y"/>
            <person name="Yamaguchi K"/>
            <person name="Onimaru K"/>
            <person name="Kadota M"/>
            <person name="Koyanagi M"/>
            <person name="Keeley SD"/>
            <person name="Tatsumi K"/>
            <person name="Tanaka K"/>
            <person name="Motone F"/>
            <person name="Kageyama Y"/>
            <person name="Nozu R"/>
            <person name="Adachi N"/>
            <person name="Nishimura O"/>
            <person name="Nakagawa R"/>
            <person name="Tanegashima C"/>
            <person name="Kiyatake I"/>
            <person name="Matsumoto R"/>
            <person name="Murakumo K"/>
            <person name="Nishida K"/>
            <person name="Terakita A"/>
            <person name="Kuratani S"/>
            <person name="Sato K"/>
            <person name="Hyodo S Kuraku.S."/>
        </authorList>
    </citation>
    <scope>NUCLEOTIDE SEQUENCE [LARGE SCALE GENOMIC DNA]</scope>
</reference>
<gene>
    <name evidence="2" type="ORF">chiPu_0028307</name>
</gene>
<feature type="compositionally biased region" description="Basic and acidic residues" evidence="1">
    <location>
        <begin position="65"/>
        <end position="85"/>
    </location>
</feature>
<dbReference type="Proteomes" id="UP000287033">
    <property type="component" value="Unassembled WGS sequence"/>
</dbReference>
<dbReference type="EMBL" id="BEZZ01128739">
    <property type="protein sequence ID" value="GCC44245.1"/>
    <property type="molecule type" value="Genomic_DNA"/>
</dbReference>
<comment type="caution">
    <text evidence="2">The sequence shown here is derived from an EMBL/GenBank/DDBJ whole genome shotgun (WGS) entry which is preliminary data.</text>
</comment>
<evidence type="ECO:0000256" key="1">
    <source>
        <dbReference type="SAM" id="MobiDB-lite"/>
    </source>
</evidence>
<accession>A0A401TNN0</accession>
<name>A0A401TNN0_CHIPU</name>
<dbReference type="OrthoDB" id="9950562at2759"/>
<organism evidence="2 3">
    <name type="scientific">Chiloscyllium punctatum</name>
    <name type="common">Brownbanded bambooshark</name>
    <name type="synonym">Hemiscyllium punctatum</name>
    <dbReference type="NCBI Taxonomy" id="137246"/>
    <lineage>
        <taxon>Eukaryota</taxon>
        <taxon>Metazoa</taxon>
        <taxon>Chordata</taxon>
        <taxon>Craniata</taxon>
        <taxon>Vertebrata</taxon>
        <taxon>Chondrichthyes</taxon>
        <taxon>Elasmobranchii</taxon>
        <taxon>Galeomorphii</taxon>
        <taxon>Galeoidea</taxon>
        <taxon>Orectolobiformes</taxon>
        <taxon>Hemiscylliidae</taxon>
        <taxon>Chiloscyllium</taxon>
    </lineage>
</organism>
<keyword evidence="3" id="KW-1185">Reference proteome</keyword>
<protein>
    <submittedName>
        <fullName evidence="2">Uncharacterized protein</fullName>
    </submittedName>
</protein>